<keyword evidence="7 8" id="KW-0998">Cell outer membrane</keyword>
<keyword evidence="6 8" id="KW-0472">Membrane</keyword>
<dbReference type="OrthoDB" id="9768177at2"/>
<dbReference type="InterPro" id="IPR000531">
    <property type="entry name" value="Beta-barrel_TonB"/>
</dbReference>
<feature type="domain" description="TonB-dependent receptor plug" evidence="12">
    <location>
        <begin position="121"/>
        <end position="236"/>
    </location>
</feature>
<dbReference type="Pfam" id="PF13715">
    <property type="entry name" value="CarbopepD_reg_2"/>
    <property type="match status" value="1"/>
</dbReference>
<gene>
    <name evidence="13" type="ORF">FRY97_18875</name>
</gene>
<dbReference type="RefSeq" id="WP_147169133.1">
    <property type="nucleotide sequence ID" value="NZ_VOOR01000057.1"/>
</dbReference>
<evidence type="ECO:0000256" key="4">
    <source>
        <dbReference type="ARBA" id="ARBA00022692"/>
    </source>
</evidence>
<evidence type="ECO:0000256" key="1">
    <source>
        <dbReference type="ARBA" id="ARBA00004571"/>
    </source>
</evidence>
<dbReference type="PROSITE" id="PS52016">
    <property type="entry name" value="TONB_DEPENDENT_REC_3"/>
    <property type="match status" value="1"/>
</dbReference>
<evidence type="ECO:0000256" key="8">
    <source>
        <dbReference type="PROSITE-ProRule" id="PRU01360"/>
    </source>
</evidence>
<comment type="similarity">
    <text evidence="8 9">Belongs to the TonB-dependent receptor family.</text>
</comment>
<keyword evidence="14" id="KW-1185">Reference proteome</keyword>
<sequence length="998" mass="109172">MKNLLRWAVALAGVLCVAQASWAQGKVQGVATDENGEPLIGATVLLVGSSRGTATDFDGNYLLENVPSGEQQIRASYTGYADLTKTITVADGETITLDFTLGEDVEVLDEVVVIGYGSVRKEDATGVVAKVTTKDFNRGAIVSPEQLITGKVAGVQIAPGDGSPGGGSAIRIRGATSLNASNEPLFVVDGMPLDNEGTAGGRNPLNFINPSDIESFTVLKDASATAIYGSRGANGVIIITTKKGEAGSRPRVNYDGYYTVNELRGEPAMLDAGAFRDLVTFHAPSRLSQLGNANTNWFDETLRTAQGQSHNLSVSGGGQDYGYRISAGFQELEGIIRSSETERISYALNYNHKLLDGNLLINTNLRGARTQDVFDPGIGAAWELDPTQPVLDPANTAFGGYFEYGNPLAPRNPVSAIEQRQDLGQSFRNIGNMDMELKLDNLLEGLSLKGNVGFDINQGERTTFEPTTFVNTQVANYNGRVRVENFTRTNYLMDAYLKYQRSLNERNRLDLTVGYSYQDFNEEYPIFEGQNLPTDQFGANRPDIAEDVFPFNTSFENRLISFWGRAIYSFDDRYVLTATLRRDGSTRFGPENRWGLFPSAALAWRVLEENWAEGLNDLFSDLKFRVSYGVTGNQEIGDYRYLSQYAISDQRARYQIGYNADGTPIFINTARPDAYDAGLKWEETTSFNAGLEFGFGNGRISGSLEYYVQNTNDLLFDVNVAAGTNLSDRVLTNVGELQNSGVELSLTGTVVNTPELSWSLSGNIAYNRTEVLEISNIAGSGGILRGGISGGVGNNIQILRVGGEIDAFYVYEHILDENGNPVNDVADQPMYVDQNEDGVINEADRRLYQSPAPDIIYGLTSNLQFKGFDLAMTLRGAVGNYVYNNNASNRGFYNRITGLPGFMNNVHESALVTGFRNPQYFSDYYVEDASFMRLDNITLGYTFLPKRGVSSLRLYVTGQNLLVFTRYSGLDPEVGIGGIDNAPYPRPMGFIFGASLGL</sequence>
<dbReference type="InterPro" id="IPR037066">
    <property type="entry name" value="Plug_dom_sf"/>
</dbReference>
<evidence type="ECO:0000259" key="11">
    <source>
        <dbReference type="Pfam" id="PF00593"/>
    </source>
</evidence>
<dbReference type="GO" id="GO:0009279">
    <property type="term" value="C:cell outer membrane"/>
    <property type="evidence" value="ECO:0007669"/>
    <property type="project" value="UniProtKB-SubCell"/>
</dbReference>
<reference evidence="13 14" key="1">
    <citation type="submission" date="2019-08" db="EMBL/GenBank/DDBJ databases">
        <title>Genome of Phaeodactylibacter luteus.</title>
        <authorList>
            <person name="Bowman J.P."/>
        </authorList>
    </citation>
    <scope>NUCLEOTIDE SEQUENCE [LARGE SCALE GENOMIC DNA]</scope>
    <source>
        <strain evidence="13 14">KCTC 42180</strain>
    </source>
</reference>
<dbReference type="SUPFAM" id="SSF56935">
    <property type="entry name" value="Porins"/>
    <property type="match status" value="1"/>
</dbReference>
<proteinExistence type="inferred from homology"/>
<protein>
    <submittedName>
        <fullName evidence="13">TonB-dependent receptor</fullName>
    </submittedName>
</protein>
<dbReference type="Proteomes" id="UP000321580">
    <property type="component" value="Unassembled WGS sequence"/>
</dbReference>
<dbReference type="AlphaFoldDB" id="A0A5C6RII7"/>
<dbReference type="InterPro" id="IPR023997">
    <property type="entry name" value="TonB-dep_OMP_SusC/RagA_CS"/>
</dbReference>
<dbReference type="Gene3D" id="2.40.170.20">
    <property type="entry name" value="TonB-dependent receptor, beta-barrel domain"/>
    <property type="match status" value="1"/>
</dbReference>
<dbReference type="Gene3D" id="2.170.130.10">
    <property type="entry name" value="TonB-dependent receptor, plug domain"/>
    <property type="match status" value="1"/>
</dbReference>
<evidence type="ECO:0000256" key="3">
    <source>
        <dbReference type="ARBA" id="ARBA00022452"/>
    </source>
</evidence>
<evidence type="ECO:0000256" key="9">
    <source>
        <dbReference type="RuleBase" id="RU003357"/>
    </source>
</evidence>
<keyword evidence="4 8" id="KW-0812">Transmembrane</keyword>
<evidence type="ECO:0000313" key="14">
    <source>
        <dbReference type="Proteomes" id="UP000321580"/>
    </source>
</evidence>
<name>A0A5C6RII7_9BACT</name>
<dbReference type="SUPFAM" id="SSF49464">
    <property type="entry name" value="Carboxypeptidase regulatory domain-like"/>
    <property type="match status" value="1"/>
</dbReference>
<keyword evidence="13" id="KW-0675">Receptor</keyword>
<organism evidence="13 14">
    <name type="scientific">Phaeodactylibacter luteus</name>
    <dbReference type="NCBI Taxonomy" id="1564516"/>
    <lineage>
        <taxon>Bacteria</taxon>
        <taxon>Pseudomonadati</taxon>
        <taxon>Bacteroidota</taxon>
        <taxon>Saprospiria</taxon>
        <taxon>Saprospirales</taxon>
        <taxon>Haliscomenobacteraceae</taxon>
        <taxon>Phaeodactylibacter</taxon>
    </lineage>
</organism>
<feature type="chain" id="PRO_5022876840" evidence="10">
    <location>
        <begin position="24"/>
        <end position="998"/>
    </location>
</feature>
<feature type="signal peptide" evidence="10">
    <location>
        <begin position="1"/>
        <end position="23"/>
    </location>
</feature>
<comment type="subcellular location">
    <subcellularLocation>
        <location evidence="1 8">Cell outer membrane</location>
        <topology evidence="1 8">Multi-pass membrane protein</topology>
    </subcellularLocation>
</comment>
<dbReference type="Gene3D" id="2.60.40.1120">
    <property type="entry name" value="Carboxypeptidase-like, regulatory domain"/>
    <property type="match status" value="1"/>
</dbReference>
<dbReference type="NCBIfam" id="TIGR04057">
    <property type="entry name" value="SusC_RagA_signa"/>
    <property type="match status" value="1"/>
</dbReference>
<keyword evidence="5 9" id="KW-0798">TonB box</keyword>
<evidence type="ECO:0000256" key="6">
    <source>
        <dbReference type="ARBA" id="ARBA00023136"/>
    </source>
</evidence>
<evidence type="ECO:0000259" key="12">
    <source>
        <dbReference type="Pfam" id="PF07715"/>
    </source>
</evidence>
<dbReference type="InterPro" id="IPR039426">
    <property type="entry name" value="TonB-dep_rcpt-like"/>
</dbReference>
<evidence type="ECO:0000313" key="13">
    <source>
        <dbReference type="EMBL" id="TXB61480.1"/>
    </source>
</evidence>
<dbReference type="EMBL" id="VOOR01000057">
    <property type="protein sequence ID" value="TXB61480.1"/>
    <property type="molecule type" value="Genomic_DNA"/>
</dbReference>
<dbReference type="Pfam" id="PF07715">
    <property type="entry name" value="Plug"/>
    <property type="match status" value="1"/>
</dbReference>
<accession>A0A5C6RII7</accession>
<dbReference type="InterPro" id="IPR008969">
    <property type="entry name" value="CarboxyPept-like_regulatory"/>
</dbReference>
<comment type="caution">
    <text evidence="13">The sequence shown here is derived from an EMBL/GenBank/DDBJ whole genome shotgun (WGS) entry which is preliminary data.</text>
</comment>
<evidence type="ECO:0000256" key="5">
    <source>
        <dbReference type="ARBA" id="ARBA00023077"/>
    </source>
</evidence>
<dbReference type="NCBIfam" id="TIGR04056">
    <property type="entry name" value="OMP_RagA_SusC"/>
    <property type="match status" value="1"/>
</dbReference>
<dbReference type="FunFam" id="2.170.130.10:FF:000008">
    <property type="entry name" value="SusC/RagA family TonB-linked outer membrane protein"/>
    <property type="match status" value="1"/>
</dbReference>
<keyword evidence="3 8" id="KW-1134">Transmembrane beta strand</keyword>
<dbReference type="InterPro" id="IPR023996">
    <property type="entry name" value="TonB-dep_OMP_SusC/RagA"/>
</dbReference>
<dbReference type="Pfam" id="PF00593">
    <property type="entry name" value="TonB_dep_Rec_b-barrel"/>
    <property type="match status" value="1"/>
</dbReference>
<keyword evidence="10" id="KW-0732">Signal</keyword>
<evidence type="ECO:0000256" key="7">
    <source>
        <dbReference type="ARBA" id="ARBA00023237"/>
    </source>
</evidence>
<dbReference type="InterPro" id="IPR012910">
    <property type="entry name" value="Plug_dom"/>
</dbReference>
<dbReference type="InterPro" id="IPR036942">
    <property type="entry name" value="Beta-barrel_TonB_sf"/>
</dbReference>
<keyword evidence="2 8" id="KW-0813">Transport</keyword>
<feature type="domain" description="TonB-dependent receptor-like beta-barrel" evidence="11">
    <location>
        <begin position="402"/>
        <end position="770"/>
    </location>
</feature>
<evidence type="ECO:0000256" key="2">
    <source>
        <dbReference type="ARBA" id="ARBA00022448"/>
    </source>
</evidence>
<evidence type="ECO:0000256" key="10">
    <source>
        <dbReference type="SAM" id="SignalP"/>
    </source>
</evidence>